<evidence type="ECO:0008006" key="4">
    <source>
        <dbReference type="Google" id="ProtNLM"/>
    </source>
</evidence>
<name>A0A4R5UEJ6_9GAMM</name>
<feature type="region of interest" description="Disordered" evidence="1">
    <location>
        <begin position="251"/>
        <end position="273"/>
    </location>
</feature>
<keyword evidence="3" id="KW-1185">Reference proteome</keyword>
<proteinExistence type="predicted"/>
<reference evidence="2 3" key="1">
    <citation type="submission" date="2019-03" db="EMBL/GenBank/DDBJ databases">
        <title>Luteimonas zhaokaii sp.nov., isolated from the rectal contents of Plateau pika in Yushu, Qinghai Province, China.</title>
        <authorList>
            <person name="Zhang G."/>
        </authorList>
    </citation>
    <scope>NUCLEOTIDE SEQUENCE [LARGE SCALE GENOMIC DNA]</scope>
    <source>
        <strain evidence="2 3">THG-MD21</strain>
    </source>
</reference>
<gene>
    <name evidence="2" type="ORF">E2F49_07035</name>
</gene>
<accession>A0A4R5UEJ6</accession>
<feature type="compositionally biased region" description="Basic and acidic residues" evidence="1">
    <location>
        <begin position="1"/>
        <end position="19"/>
    </location>
</feature>
<feature type="compositionally biased region" description="Basic and acidic residues" evidence="1">
    <location>
        <begin position="261"/>
        <end position="273"/>
    </location>
</feature>
<evidence type="ECO:0000313" key="2">
    <source>
        <dbReference type="EMBL" id="TDK33735.1"/>
    </source>
</evidence>
<dbReference type="OrthoDB" id="5966759at2"/>
<protein>
    <recommendedName>
        <fullName evidence="4">Glycine zipper domain-containing protein</fullName>
    </recommendedName>
</protein>
<feature type="compositionally biased region" description="Basic and acidic residues" evidence="1">
    <location>
        <begin position="123"/>
        <end position="133"/>
    </location>
</feature>
<dbReference type="RefSeq" id="WP_133393148.1">
    <property type="nucleotide sequence ID" value="NZ_SMTG01000002.1"/>
</dbReference>
<comment type="caution">
    <text evidence="2">The sequence shown here is derived from an EMBL/GenBank/DDBJ whole genome shotgun (WGS) entry which is preliminary data.</text>
</comment>
<organism evidence="2 3">
    <name type="scientific">Luteimonas terrae</name>
    <dbReference type="NCBI Taxonomy" id="1530191"/>
    <lineage>
        <taxon>Bacteria</taxon>
        <taxon>Pseudomonadati</taxon>
        <taxon>Pseudomonadota</taxon>
        <taxon>Gammaproteobacteria</taxon>
        <taxon>Lysobacterales</taxon>
        <taxon>Lysobacteraceae</taxon>
        <taxon>Luteimonas</taxon>
    </lineage>
</organism>
<dbReference type="AlphaFoldDB" id="A0A4R5UEJ6"/>
<feature type="region of interest" description="Disordered" evidence="1">
    <location>
        <begin position="123"/>
        <end position="144"/>
    </location>
</feature>
<evidence type="ECO:0000313" key="3">
    <source>
        <dbReference type="Proteomes" id="UP000295543"/>
    </source>
</evidence>
<evidence type="ECO:0000256" key="1">
    <source>
        <dbReference type="SAM" id="MobiDB-lite"/>
    </source>
</evidence>
<dbReference type="EMBL" id="SMTG01000002">
    <property type="protein sequence ID" value="TDK33735.1"/>
    <property type="molecule type" value="Genomic_DNA"/>
</dbReference>
<sequence length="273" mass="30052">MSKHDEIQDGGRDMNRDPITKAPGAHPVGVGVGGAAGGVAAGAAAGTVFGPVGTLIGAAIGVVAGAAVGKGVAERVDPTGEVEYWRDAHTNRDYVKSGHDYDRDYAPAYGLGLQAREADRTRGWDESEADLQRQWDQSRGASKLDWDDARPAVRDAWDRTDRTYDLYARSDAYHADAFEKASYRDADADYSHYQPAYRYGAYARSRHADRAWDDSLASELERDWPNRRGDSPLDWDRAKAAVQDAYVSHDQYTGGNYLRDNSGRDDTDRFRVG</sequence>
<dbReference type="Proteomes" id="UP000295543">
    <property type="component" value="Unassembled WGS sequence"/>
</dbReference>
<feature type="region of interest" description="Disordered" evidence="1">
    <location>
        <begin position="1"/>
        <end position="31"/>
    </location>
</feature>